<keyword evidence="4" id="KW-0418">Kinase</keyword>
<dbReference type="InterPro" id="IPR002173">
    <property type="entry name" value="Carboh/pur_kinase_PfkB_CS"/>
</dbReference>
<accession>A0A0U5BAH4</accession>
<keyword evidence="3" id="KW-0547">Nucleotide-binding</keyword>
<dbReference type="PROSITE" id="PS00584">
    <property type="entry name" value="PFKB_KINASES_2"/>
    <property type="match status" value="1"/>
</dbReference>
<dbReference type="Gene3D" id="3.40.1190.20">
    <property type="match status" value="1"/>
</dbReference>
<dbReference type="InterPro" id="IPR017583">
    <property type="entry name" value="Tagatose/fructose_Pkinase"/>
</dbReference>
<dbReference type="PANTHER" id="PTHR46566:SF5">
    <property type="entry name" value="1-PHOSPHOFRUCTOKINASE"/>
    <property type="match status" value="1"/>
</dbReference>
<evidence type="ECO:0000256" key="1">
    <source>
        <dbReference type="ARBA" id="ARBA00010688"/>
    </source>
</evidence>
<dbReference type="InterPro" id="IPR011611">
    <property type="entry name" value="PfkB_dom"/>
</dbReference>
<evidence type="ECO:0000313" key="8">
    <source>
        <dbReference type="EMBL" id="BAU31231.1"/>
    </source>
</evidence>
<evidence type="ECO:0000256" key="2">
    <source>
        <dbReference type="ARBA" id="ARBA00022679"/>
    </source>
</evidence>
<evidence type="ECO:0000256" key="5">
    <source>
        <dbReference type="ARBA" id="ARBA00022840"/>
    </source>
</evidence>
<dbReference type="SUPFAM" id="SSF53613">
    <property type="entry name" value="Ribokinase-like"/>
    <property type="match status" value="1"/>
</dbReference>
<keyword evidence="2 6" id="KW-0808">Transferase</keyword>
<evidence type="ECO:0000256" key="4">
    <source>
        <dbReference type="ARBA" id="ARBA00022777"/>
    </source>
</evidence>
<gene>
    <name evidence="8" type="ORF">MalAC0309_0356</name>
</gene>
<organism evidence="8 9">
    <name type="scientific">Microcella alkaliphila</name>
    <dbReference type="NCBI Taxonomy" id="279828"/>
    <lineage>
        <taxon>Bacteria</taxon>
        <taxon>Bacillati</taxon>
        <taxon>Actinomycetota</taxon>
        <taxon>Actinomycetes</taxon>
        <taxon>Micrococcales</taxon>
        <taxon>Microbacteriaceae</taxon>
        <taxon>Microcella</taxon>
    </lineage>
</organism>
<reference evidence="9" key="1">
    <citation type="submission" date="2015-12" db="EMBL/GenBank/DDBJ databases">
        <authorList>
            <person name="Shamseldin A."/>
            <person name="Moawad H."/>
            <person name="Abd El-Rahim W.M."/>
            <person name="Sadowsky M.J."/>
        </authorList>
    </citation>
    <scope>NUCLEOTIDE SEQUENCE [LARGE SCALE GENOMIC DNA]</scope>
    <source>
        <strain evidence="9">JAM AC0309</strain>
    </source>
</reference>
<dbReference type="Pfam" id="PF00294">
    <property type="entry name" value="PfkB"/>
    <property type="match status" value="1"/>
</dbReference>
<dbReference type="RefSeq" id="WP_161494036.1">
    <property type="nucleotide sequence ID" value="NZ_AP017315.1"/>
</dbReference>
<dbReference type="PANTHER" id="PTHR46566">
    <property type="entry name" value="1-PHOSPHOFRUCTOKINASE-RELATED"/>
    <property type="match status" value="1"/>
</dbReference>
<sequence length="337" mass="34388">MTGPAIVTVTAAGAIDVTYRVAAVPLGGFSRARSSGRELSGKGVNLSAALSRAGIATTAIVVLGEDDLTFATHSEHAAILRPVTVAGATRVNTSILDDAGATTKINAPTPTLSTDTWERVVSETVHALDHQHTRWLVLCGALPDIDDHTPDTALEPLLRAAQARRISVAVDTSGPALAMATAEGSTVSLIKPNTHELAELTTSTLTTIGDVISAARGILARGVGVVFVSMGADGALVVSEDVVVHAHARPRAIVNSAGAGDASLAGFLAGLGDREPGSAAFRECLADSTGQAAAWGAHAIAQGSTILSDVDSLPFPTVIVDPDPLRPLREPGFGERS</sequence>
<dbReference type="Proteomes" id="UP000218965">
    <property type="component" value="Chromosome"/>
</dbReference>
<evidence type="ECO:0000313" key="9">
    <source>
        <dbReference type="Proteomes" id="UP000218965"/>
    </source>
</evidence>
<reference evidence="8 9" key="2">
    <citation type="submission" date="2016-01" db="EMBL/GenBank/DDBJ databases">
        <title>Microcella alkaliphila JAM AC0309 whole genome shotgun sequence.</title>
        <authorList>
            <person name="Kurata A."/>
            <person name="Hirose Y."/>
            <person name="Kishimoto N."/>
            <person name="Kobayashi T."/>
        </authorList>
    </citation>
    <scope>NUCLEOTIDE SEQUENCE [LARGE SCALE GENOMIC DNA]</scope>
    <source>
        <strain evidence="8 9">JAM AC0309</strain>
    </source>
</reference>
<evidence type="ECO:0000259" key="7">
    <source>
        <dbReference type="Pfam" id="PF00294"/>
    </source>
</evidence>
<dbReference type="KEGG" id="malk:MalAC0309_0356"/>
<dbReference type="GO" id="GO:0005829">
    <property type="term" value="C:cytosol"/>
    <property type="evidence" value="ECO:0007669"/>
    <property type="project" value="TreeGrafter"/>
</dbReference>
<proteinExistence type="inferred from homology"/>
<dbReference type="PIRSF" id="PIRSF000535">
    <property type="entry name" value="1PFK/6PFK/LacC"/>
    <property type="match status" value="1"/>
</dbReference>
<dbReference type="AlphaFoldDB" id="A0A0U5BAH4"/>
<protein>
    <recommendedName>
        <fullName evidence="7">Carbohydrate kinase PfkB domain-containing protein</fullName>
    </recommendedName>
</protein>
<name>A0A0U5BAH4_9MICO</name>
<keyword evidence="5" id="KW-0067">ATP-binding</keyword>
<feature type="domain" description="Carbohydrate kinase PfkB" evidence="7">
    <location>
        <begin position="31"/>
        <end position="282"/>
    </location>
</feature>
<evidence type="ECO:0000256" key="3">
    <source>
        <dbReference type="ARBA" id="ARBA00022741"/>
    </source>
</evidence>
<dbReference type="InterPro" id="IPR029056">
    <property type="entry name" value="Ribokinase-like"/>
</dbReference>
<comment type="similarity">
    <text evidence="1">Belongs to the carbohydrate kinase PfkB family.</text>
</comment>
<dbReference type="EMBL" id="AP017315">
    <property type="protein sequence ID" value="BAU31231.1"/>
    <property type="molecule type" value="Genomic_DNA"/>
</dbReference>
<evidence type="ECO:0000256" key="6">
    <source>
        <dbReference type="PIRNR" id="PIRNR000535"/>
    </source>
</evidence>
<dbReference type="GO" id="GO:0008443">
    <property type="term" value="F:phosphofructokinase activity"/>
    <property type="evidence" value="ECO:0007669"/>
    <property type="project" value="TreeGrafter"/>
</dbReference>
<dbReference type="GO" id="GO:0005524">
    <property type="term" value="F:ATP binding"/>
    <property type="evidence" value="ECO:0007669"/>
    <property type="project" value="UniProtKB-KW"/>
</dbReference>